<keyword evidence="4 10" id="KW-0808">Transferase</keyword>
<evidence type="ECO:0000256" key="3">
    <source>
        <dbReference type="ARBA" id="ARBA00012054"/>
    </source>
</evidence>
<evidence type="ECO:0000256" key="8">
    <source>
        <dbReference type="ARBA" id="ARBA00023064"/>
    </source>
</evidence>
<dbReference type="GO" id="GO:0005524">
    <property type="term" value="F:ATP binding"/>
    <property type="evidence" value="ECO:0007669"/>
    <property type="project" value="UniProtKB-KW"/>
</dbReference>
<evidence type="ECO:0000256" key="4">
    <source>
        <dbReference type="ARBA" id="ARBA00022679"/>
    </source>
</evidence>
<dbReference type="InterPro" id="IPR027417">
    <property type="entry name" value="P-loop_NTPase"/>
</dbReference>
<organism evidence="11 12">
    <name type="scientific">Sphingomonas melonis</name>
    <dbReference type="NCBI Taxonomy" id="152682"/>
    <lineage>
        <taxon>Bacteria</taxon>
        <taxon>Pseudomonadati</taxon>
        <taxon>Pseudomonadota</taxon>
        <taxon>Alphaproteobacteria</taxon>
        <taxon>Sphingomonadales</taxon>
        <taxon>Sphingomonadaceae</taxon>
        <taxon>Sphingomonas</taxon>
    </lineage>
</organism>
<dbReference type="PANTHER" id="PTHR43442:SF3">
    <property type="entry name" value="GLUCONOKINASE-RELATED"/>
    <property type="match status" value="1"/>
</dbReference>
<dbReference type="NCBIfam" id="TIGR01313">
    <property type="entry name" value="therm_gnt_kin"/>
    <property type="match status" value="1"/>
</dbReference>
<comment type="catalytic activity">
    <reaction evidence="9 10">
        <text>D-gluconate + ATP = 6-phospho-D-gluconate + ADP + H(+)</text>
        <dbReference type="Rhea" id="RHEA:19433"/>
        <dbReference type="ChEBI" id="CHEBI:15378"/>
        <dbReference type="ChEBI" id="CHEBI:18391"/>
        <dbReference type="ChEBI" id="CHEBI:30616"/>
        <dbReference type="ChEBI" id="CHEBI:58759"/>
        <dbReference type="ChEBI" id="CHEBI:456216"/>
        <dbReference type="EC" id="2.7.1.12"/>
    </reaction>
</comment>
<evidence type="ECO:0000256" key="6">
    <source>
        <dbReference type="ARBA" id="ARBA00022777"/>
    </source>
</evidence>
<evidence type="ECO:0000256" key="1">
    <source>
        <dbReference type="ARBA" id="ARBA00004761"/>
    </source>
</evidence>
<reference evidence="11 12" key="2">
    <citation type="submission" date="2020-08" db="EMBL/GenBank/DDBJ databases">
        <title>The Agave Microbiome: Exploring the role of microbial communities in plant adaptations to desert environments.</title>
        <authorList>
            <person name="Partida-Martinez L.P."/>
        </authorList>
    </citation>
    <scope>NUCLEOTIDE SEQUENCE [LARGE SCALE GENOMIC DNA]</scope>
    <source>
        <strain evidence="11 12">AS2.3</strain>
    </source>
</reference>
<sequence>MHGQAGTDRAYAIVVMGVSGSGKSTLSARLGTALGCPVLEGDAFHSAENVAKMQAGHPLTDADRWPWLDRLGAALGAAALDAPGGVAVAACSALKRSYRERLSAASAVPLLFVLLDTGEAEIARRMRTRSGHYMPPSLLGSQLATLERPTPDEPAVTLDASRPVDALTAEALAWIDERQKATGSEDRKSRRST</sequence>
<comment type="pathway">
    <text evidence="1">Carbohydrate acid metabolism.</text>
</comment>
<dbReference type="EC" id="2.7.1.12" evidence="3 10"/>
<reference evidence="11 12" key="1">
    <citation type="submission" date="2020-07" db="EMBL/GenBank/DDBJ databases">
        <authorList>
            <person name="Partida-Martinez L."/>
            <person name="Huntemann M."/>
            <person name="Clum A."/>
            <person name="Wang J."/>
            <person name="Palaniappan K."/>
            <person name="Ritter S."/>
            <person name="Chen I.-M."/>
            <person name="Stamatis D."/>
            <person name="Reddy T."/>
            <person name="O'Malley R."/>
            <person name="Daum C."/>
            <person name="Shapiro N."/>
            <person name="Ivanova N."/>
            <person name="Kyrpides N."/>
            <person name="Woyke T."/>
        </authorList>
    </citation>
    <scope>NUCLEOTIDE SEQUENCE [LARGE SCALE GENOMIC DNA]</scope>
    <source>
        <strain evidence="11 12">AS2.3</strain>
    </source>
</reference>
<evidence type="ECO:0000256" key="10">
    <source>
        <dbReference type="RuleBase" id="RU363066"/>
    </source>
</evidence>
<dbReference type="GO" id="GO:0005737">
    <property type="term" value="C:cytoplasm"/>
    <property type="evidence" value="ECO:0007669"/>
    <property type="project" value="TreeGrafter"/>
</dbReference>
<dbReference type="PANTHER" id="PTHR43442">
    <property type="entry name" value="GLUCONOKINASE-RELATED"/>
    <property type="match status" value="1"/>
</dbReference>
<dbReference type="GO" id="GO:0046316">
    <property type="term" value="F:gluconokinase activity"/>
    <property type="evidence" value="ECO:0007669"/>
    <property type="project" value="UniProtKB-EC"/>
</dbReference>
<evidence type="ECO:0000256" key="2">
    <source>
        <dbReference type="ARBA" id="ARBA00008420"/>
    </source>
</evidence>
<dbReference type="EMBL" id="JACCBY010000002">
    <property type="protein sequence ID" value="NYD89973.1"/>
    <property type="molecule type" value="Genomic_DNA"/>
</dbReference>
<dbReference type="SUPFAM" id="SSF52540">
    <property type="entry name" value="P-loop containing nucleoside triphosphate hydrolases"/>
    <property type="match status" value="1"/>
</dbReference>
<keyword evidence="8" id="KW-0311">Gluconate utilization</keyword>
<evidence type="ECO:0000256" key="9">
    <source>
        <dbReference type="ARBA" id="ARBA00048090"/>
    </source>
</evidence>
<comment type="similarity">
    <text evidence="2 10">Belongs to the gluconokinase GntK/GntV family.</text>
</comment>
<name>A0A7Y9K0K7_9SPHN</name>
<evidence type="ECO:0000256" key="5">
    <source>
        <dbReference type="ARBA" id="ARBA00022741"/>
    </source>
</evidence>
<comment type="caution">
    <text evidence="11">The sequence shown here is derived from an EMBL/GenBank/DDBJ whole genome shotgun (WGS) entry which is preliminary data.</text>
</comment>
<dbReference type="AlphaFoldDB" id="A0A7Y9K0K7"/>
<evidence type="ECO:0000313" key="12">
    <source>
        <dbReference type="Proteomes" id="UP000517753"/>
    </source>
</evidence>
<keyword evidence="5 10" id="KW-0547">Nucleotide-binding</keyword>
<dbReference type="FunFam" id="3.40.50.300:FF:000522">
    <property type="entry name" value="Gluconokinase"/>
    <property type="match status" value="1"/>
</dbReference>
<dbReference type="InterPro" id="IPR006001">
    <property type="entry name" value="Therm_gnt_kin"/>
</dbReference>
<accession>A0A7Y9K0K7</accession>
<evidence type="ECO:0000313" key="11">
    <source>
        <dbReference type="EMBL" id="NYD89973.1"/>
    </source>
</evidence>
<keyword evidence="12" id="KW-1185">Reference proteome</keyword>
<dbReference type="Proteomes" id="UP000517753">
    <property type="component" value="Unassembled WGS sequence"/>
</dbReference>
<keyword evidence="7 10" id="KW-0067">ATP-binding</keyword>
<dbReference type="Gene3D" id="3.40.50.300">
    <property type="entry name" value="P-loop containing nucleotide triphosphate hydrolases"/>
    <property type="match status" value="1"/>
</dbReference>
<protein>
    <recommendedName>
        <fullName evidence="3 10">Gluconokinase</fullName>
        <ecNumber evidence="3 10">2.7.1.12</ecNumber>
    </recommendedName>
</protein>
<proteinExistence type="inferred from homology"/>
<dbReference type="GO" id="GO:0019521">
    <property type="term" value="P:D-gluconate metabolic process"/>
    <property type="evidence" value="ECO:0007669"/>
    <property type="project" value="UniProtKB-KW"/>
</dbReference>
<dbReference type="Pfam" id="PF13671">
    <property type="entry name" value="AAA_33"/>
    <property type="match status" value="1"/>
</dbReference>
<evidence type="ECO:0000256" key="7">
    <source>
        <dbReference type="ARBA" id="ARBA00022840"/>
    </source>
</evidence>
<gene>
    <name evidence="11" type="ORF">HD841_001753</name>
</gene>
<keyword evidence="6 10" id="KW-0418">Kinase</keyword>
<dbReference type="CDD" id="cd02021">
    <property type="entry name" value="GntK"/>
    <property type="match status" value="1"/>
</dbReference>